<keyword evidence="4" id="KW-0479">Metal-binding</keyword>
<comment type="cofactor">
    <cofactor evidence="1">
        <name>FAD</name>
        <dbReference type="ChEBI" id="CHEBI:57692"/>
    </cofactor>
</comment>
<dbReference type="InterPro" id="IPR036010">
    <property type="entry name" value="2Fe-2S_ferredoxin-like_sf"/>
</dbReference>
<keyword evidence="5" id="KW-0274">FAD</keyword>
<evidence type="ECO:0000259" key="10">
    <source>
        <dbReference type="PROSITE" id="PS51384"/>
    </source>
</evidence>
<dbReference type="PANTHER" id="PTHR47354">
    <property type="entry name" value="NADH OXIDOREDUCTASE HCR"/>
    <property type="match status" value="1"/>
</dbReference>
<evidence type="ECO:0000256" key="1">
    <source>
        <dbReference type="ARBA" id="ARBA00001974"/>
    </source>
</evidence>
<keyword evidence="3" id="KW-0001">2Fe-2S</keyword>
<dbReference type="InterPro" id="IPR017938">
    <property type="entry name" value="Riboflavin_synthase-like_b-brl"/>
</dbReference>
<dbReference type="GO" id="GO:0046872">
    <property type="term" value="F:metal ion binding"/>
    <property type="evidence" value="ECO:0007669"/>
    <property type="project" value="UniProtKB-KW"/>
</dbReference>
<evidence type="ECO:0000313" key="11">
    <source>
        <dbReference type="EMBL" id="SDW26335.1"/>
    </source>
</evidence>
<evidence type="ECO:0000256" key="3">
    <source>
        <dbReference type="ARBA" id="ARBA00022714"/>
    </source>
</evidence>
<dbReference type="SUPFAM" id="SSF54292">
    <property type="entry name" value="2Fe-2S ferredoxin-like"/>
    <property type="match status" value="1"/>
</dbReference>
<dbReference type="PROSITE" id="PS51384">
    <property type="entry name" value="FAD_FR"/>
    <property type="match status" value="1"/>
</dbReference>
<proteinExistence type="predicted"/>
<keyword evidence="7" id="KW-0408">Iron</keyword>
<dbReference type="InterPro" id="IPR006058">
    <property type="entry name" value="2Fe2S_fd_BS"/>
</dbReference>
<feature type="domain" description="FAD-binding FR-type" evidence="10">
    <location>
        <begin position="7"/>
        <end position="111"/>
    </location>
</feature>
<dbReference type="CDD" id="cd06214">
    <property type="entry name" value="PA_degradation_oxidoreductase_like"/>
    <property type="match status" value="1"/>
</dbReference>
<gene>
    <name evidence="11" type="ORF">SAMN05444410_101648</name>
</gene>
<dbReference type="GO" id="GO:0016491">
    <property type="term" value="F:oxidoreductase activity"/>
    <property type="evidence" value="ECO:0007669"/>
    <property type="project" value="UniProtKB-KW"/>
</dbReference>
<feature type="domain" description="2Fe-2S ferredoxin-type" evidence="9">
    <location>
        <begin position="264"/>
        <end position="353"/>
    </location>
</feature>
<dbReference type="Gene3D" id="2.40.30.10">
    <property type="entry name" value="Translation factors"/>
    <property type="match status" value="1"/>
</dbReference>
<dbReference type="GO" id="GO:0051537">
    <property type="term" value="F:2 iron, 2 sulfur cluster binding"/>
    <property type="evidence" value="ECO:0007669"/>
    <property type="project" value="UniProtKB-KW"/>
</dbReference>
<dbReference type="PRINTS" id="PR00410">
    <property type="entry name" value="PHEHYDRXLASE"/>
</dbReference>
<dbReference type="PROSITE" id="PS51085">
    <property type="entry name" value="2FE2S_FER_2"/>
    <property type="match status" value="1"/>
</dbReference>
<keyword evidence="6" id="KW-0560">Oxidoreductase</keyword>
<dbReference type="InterPro" id="IPR017927">
    <property type="entry name" value="FAD-bd_FR_type"/>
</dbReference>
<dbReference type="Pfam" id="PF00970">
    <property type="entry name" value="FAD_binding_6"/>
    <property type="match status" value="1"/>
</dbReference>
<evidence type="ECO:0000256" key="8">
    <source>
        <dbReference type="ARBA" id="ARBA00023014"/>
    </source>
</evidence>
<evidence type="ECO:0000256" key="7">
    <source>
        <dbReference type="ARBA" id="ARBA00023004"/>
    </source>
</evidence>
<evidence type="ECO:0000256" key="4">
    <source>
        <dbReference type="ARBA" id="ARBA00022723"/>
    </source>
</evidence>
<dbReference type="InterPro" id="IPR008333">
    <property type="entry name" value="Cbr1-like_FAD-bd_dom"/>
</dbReference>
<dbReference type="InterPro" id="IPR001433">
    <property type="entry name" value="OxRdtase_FAD/NAD-bd"/>
</dbReference>
<name>A0A8X8LD13_9BACT</name>
<keyword evidence="12" id="KW-1185">Reference proteome</keyword>
<evidence type="ECO:0000256" key="6">
    <source>
        <dbReference type="ARBA" id="ARBA00023002"/>
    </source>
</evidence>
<dbReference type="PANTHER" id="PTHR47354:SF8">
    <property type="entry name" value="1,2-PHENYLACETYL-COA EPOXIDASE, SUBUNIT E"/>
    <property type="match status" value="1"/>
</dbReference>
<dbReference type="InterPro" id="IPR012675">
    <property type="entry name" value="Beta-grasp_dom_sf"/>
</dbReference>
<dbReference type="PROSITE" id="PS00197">
    <property type="entry name" value="2FE2S_FER_1"/>
    <property type="match status" value="1"/>
</dbReference>
<dbReference type="Proteomes" id="UP000198711">
    <property type="component" value="Unassembled WGS sequence"/>
</dbReference>
<dbReference type="InterPro" id="IPR039261">
    <property type="entry name" value="FNR_nucleotide-bd"/>
</dbReference>
<evidence type="ECO:0000259" key="9">
    <source>
        <dbReference type="PROSITE" id="PS51085"/>
    </source>
</evidence>
<evidence type="ECO:0000313" key="12">
    <source>
        <dbReference type="Proteomes" id="UP000198711"/>
    </source>
</evidence>
<dbReference type="GO" id="GO:0050660">
    <property type="term" value="F:flavin adenine dinucleotide binding"/>
    <property type="evidence" value="ECO:0007669"/>
    <property type="project" value="TreeGrafter"/>
</dbReference>
<dbReference type="EMBL" id="FNNO01000001">
    <property type="protein sequence ID" value="SDW26335.1"/>
    <property type="molecule type" value="Genomic_DNA"/>
</dbReference>
<dbReference type="SUPFAM" id="SSF52343">
    <property type="entry name" value="Ferredoxin reductase-like, C-terminal NADP-linked domain"/>
    <property type="match status" value="1"/>
</dbReference>
<dbReference type="Pfam" id="PF00111">
    <property type="entry name" value="Fer2"/>
    <property type="match status" value="1"/>
</dbReference>
<reference evidence="11 12" key="1">
    <citation type="submission" date="2016-10" db="EMBL/GenBank/DDBJ databases">
        <authorList>
            <person name="Varghese N."/>
            <person name="Submissions S."/>
        </authorList>
    </citation>
    <scope>NUCLEOTIDE SEQUENCE [LARGE SCALE GENOMIC DNA]</scope>
    <source>
        <strain evidence="11 12">DSM 25353</strain>
    </source>
</reference>
<evidence type="ECO:0000256" key="2">
    <source>
        <dbReference type="ARBA" id="ARBA00022630"/>
    </source>
</evidence>
<comment type="caution">
    <text evidence="11">The sequence shown here is derived from an EMBL/GenBank/DDBJ whole genome shotgun (WGS) entry which is preliminary data.</text>
</comment>
<dbReference type="Gene3D" id="3.40.50.80">
    <property type="entry name" value="Nucleotide-binding domain of ferredoxin-NADP reductase (FNR) module"/>
    <property type="match status" value="1"/>
</dbReference>
<dbReference type="Gene3D" id="3.10.20.30">
    <property type="match status" value="1"/>
</dbReference>
<accession>A0A8X8LD13</accession>
<dbReference type="CDD" id="cd00207">
    <property type="entry name" value="fer2"/>
    <property type="match status" value="1"/>
</dbReference>
<evidence type="ECO:0000256" key="5">
    <source>
        <dbReference type="ARBA" id="ARBA00022827"/>
    </source>
</evidence>
<keyword evidence="8" id="KW-0411">Iron-sulfur</keyword>
<protein>
    <submittedName>
        <fullName evidence="11">Ring-1,2-phenylacetyl-CoA epoxidase subunit PaaE</fullName>
    </submittedName>
</protein>
<dbReference type="Pfam" id="PF00175">
    <property type="entry name" value="NAD_binding_1"/>
    <property type="match status" value="1"/>
</dbReference>
<keyword evidence="2" id="KW-0285">Flavoprotein</keyword>
<dbReference type="InterPro" id="IPR050415">
    <property type="entry name" value="MRET"/>
</dbReference>
<sequence>MQEQAGPSSIRLKVKQVIRETQDTRSFILEPIGDVPLQYMPGQFLTFLFRQSGGAEARRSYSLSSTPLLNEPLMITVKRTTNGEYSRRLVDKTKEGDELLTIGASGFFTLPTTWHQYKQLIFFAAGSGISPVYALIKTVLYSNDKLPVVLIYSNRSPETTIFCESLKTLQQAFPGRFQVIFLFSTVADLSKARLNVDLLHCLFGSQSAEQLGKQLFYLCGPFEYMRMITIALQGHGVPPANIRKEIFNVEKPQKRPAPPDTKPHQVKLLLAGKEYQFEVQYPVTILQAAKSLQIPVPYSCESGQCGTCAATCLKGKVWMWHNDVLLDDEVASGRVLTCTGYPVEAGVLLQVGT</sequence>
<dbReference type="RefSeq" id="WP_092721865.1">
    <property type="nucleotide sequence ID" value="NZ_FNNO01000001.1"/>
</dbReference>
<dbReference type="InterPro" id="IPR001041">
    <property type="entry name" value="2Fe-2S_ferredoxin-type"/>
</dbReference>
<dbReference type="AlphaFoldDB" id="A0A8X8LD13"/>
<dbReference type="SUPFAM" id="SSF63380">
    <property type="entry name" value="Riboflavin synthase domain-like"/>
    <property type="match status" value="1"/>
</dbReference>
<organism evidence="11 12">
    <name type="scientific">Hydrobacter penzbergensis</name>
    <dbReference type="NCBI Taxonomy" id="1235997"/>
    <lineage>
        <taxon>Bacteria</taxon>
        <taxon>Pseudomonadati</taxon>
        <taxon>Bacteroidota</taxon>
        <taxon>Chitinophagia</taxon>
        <taxon>Chitinophagales</taxon>
        <taxon>Chitinophagaceae</taxon>
        <taxon>Hydrobacter</taxon>
    </lineage>
</organism>